<proteinExistence type="predicted"/>
<feature type="non-terminal residue" evidence="2">
    <location>
        <position position="486"/>
    </location>
</feature>
<feature type="compositionally biased region" description="Basic and acidic residues" evidence="1">
    <location>
        <begin position="262"/>
        <end position="278"/>
    </location>
</feature>
<feature type="region of interest" description="Disordered" evidence="1">
    <location>
        <begin position="90"/>
        <end position="116"/>
    </location>
</feature>
<gene>
    <name evidence="2" type="ORF">DEA37_0010695</name>
</gene>
<protein>
    <submittedName>
        <fullName evidence="2">Uncharacterized protein</fullName>
    </submittedName>
</protein>
<dbReference type="EMBL" id="QNGE01000392">
    <property type="protein sequence ID" value="KAA3680635.1"/>
    <property type="molecule type" value="Genomic_DNA"/>
</dbReference>
<reference evidence="2 3" key="1">
    <citation type="journal article" date="2019" name="Gigascience">
        <title>Whole-genome sequence of the oriental lung fluke Paragonimus westermani.</title>
        <authorList>
            <person name="Oey H."/>
            <person name="Zakrzewski M."/>
            <person name="Narain K."/>
            <person name="Devi K.R."/>
            <person name="Agatsuma T."/>
            <person name="Nawaratna S."/>
            <person name="Gobert G.N."/>
            <person name="Jones M.K."/>
            <person name="Ragan M.A."/>
            <person name="McManus D.P."/>
            <person name="Krause L."/>
        </authorList>
    </citation>
    <scope>NUCLEOTIDE SEQUENCE [LARGE SCALE GENOMIC DNA]</scope>
    <source>
        <strain evidence="2 3">IND2009</strain>
    </source>
</reference>
<organism evidence="2 3">
    <name type="scientific">Paragonimus westermani</name>
    <dbReference type="NCBI Taxonomy" id="34504"/>
    <lineage>
        <taxon>Eukaryota</taxon>
        <taxon>Metazoa</taxon>
        <taxon>Spiralia</taxon>
        <taxon>Lophotrochozoa</taxon>
        <taxon>Platyhelminthes</taxon>
        <taxon>Trematoda</taxon>
        <taxon>Digenea</taxon>
        <taxon>Plagiorchiida</taxon>
        <taxon>Troglotremata</taxon>
        <taxon>Troglotrematidae</taxon>
        <taxon>Paragonimus</taxon>
    </lineage>
</organism>
<accession>A0A5J4NYC4</accession>
<comment type="caution">
    <text evidence="2">The sequence shown here is derived from an EMBL/GenBank/DDBJ whole genome shotgun (WGS) entry which is preliminary data.</text>
</comment>
<feature type="compositionally biased region" description="Polar residues" evidence="1">
    <location>
        <begin position="90"/>
        <end position="105"/>
    </location>
</feature>
<name>A0A5J4NYC4_9TREM</name>
<feature type="region of interest" description="Disordered" evidence="1">
    <location>
        <begin position="337"/>
        <end position="357"/>
    </location>
</feature>
<dbReference type="AlphaFoldDB" id="A0A5J4NYC4"/>
<evidence type="ECO:0000256" key="1">
    <source>
        <dbReference type="SAM" id="MobiDB-lite"/>
    </source>
</evidence>
<keyword evidence="3" id="KW-1185">Reference proteome</keyword>
<feature type="region of interest" description="Disordered" evidence="1">
    <location>
        <begin position="258"/>
        <end position="295"/>
    </location>
</feature>
<sequence>MQPALRRTNGTSLPMDQCCLVVQMPSVDEMKREVADITCQMQSVYCGEEAPCIQQRPMETSLTDVGHELSSEDDEKKSLTFRSPTMQKFSTLGKLSSMTTTTTPERGSDWGPKSNTISKMTATEADVLEPTPKQTSISSSLPREEQVSEEFVINGRRYRQTYHRRVVLERRTTRDVFFLPATTSDSGTDQNAATTLEYTSPKFITSEEDPCRTVAHPNGADISYRPRLDLTVIHNQNGLQSGDTCITPTVVMRPTSGYHSSVRCEHSPDLATTTEDKTPSVNQASTRRPDIPLTYTPVSTHKYKYEGSNPKRSKSKYLARELADTFRKHITSNLRRSKSMKPGICQSNTEPVASQDVKNSAYQSVNKTDLKITDLNQGDSGSCCESLGYMYQFGVWDDRAPVLDPRLPIAMCDSVGLVDTKRGTVIANPPEWHHAEVGLETPLNSQAPLVRGRIVACLQRFTQHSSASGKPLHRSTYVQQTRLVRQ</sequence>
<evidence type="ECO:0000313" key="3">
    <source>
        <dbReference type="Proteomes" id="UP000324629"/>
    </source>
</evidence>
<feature type="compositionally biased region" description="Polar residues" evidence="1">
    <location>
        <begin position="345"/>
        <end position="357"/>
    </location>
</feature>
<dbReference type="Proteomes" id="UP000324629">
    <property type="component" value="Unassembled WGS sequence"/>
</dbReference>
<evidence type="ECO:0000313" key="2">
    <source>
        <dbReference type="EMBL" id="KAA3680635.1"/>
    </source>
</evidence>